<dbReference type="InterPro" id="IPR000569">
    <property type="entry name" value="HECT_dom"/>
</dbReference>
<evidence type="ECO:0000313" key="5">
    <source>
        <dbReference type="EMBL" id="KAL2088710.1"/>
    </source>
</evidence>
<gene>
    <name evidence="5" type="ORF">ACEWY4_015609</name>
</gene>
<protein>
    <recommendedName>
        <fullName evidence="4">HECT domain-containing protein</fullName>
    </recommendedName>
</protein>
<keyword evidence="6" id="KW-1185">Reference proteome</keyword>
<dbReference type="Gene3D" id="3.90.1750.10">
    <property type="entry name" value="Hect, E3 ligase catalytic domains"/>
    <property type="match status" value="1"/>
</dbReference>
<keyword evidence="1" id="KW-0808">Transferase</keyword>
<dbReference type="Gene3D" id="3.30.2410.10">
    <property type="entry name" value="Hect, E3 ligase catalytic domain"/>
    <property type="match status" value="1"/>
</dbReference>
<evidence type="ECO:0000256" key="3">
    <source>
        <dbReference type="SAM" id="MobiDB-lite"/>
    </source>
</evidence>
<dbReference type="SUPFAM" id="SSF56204">
    <property type="entry name" value="Hect, E3 ligase catalytic domain"/>
    <property type="match status" value="1"/>
</dbReference>
<dbReference type="GO" id="GO:0016740">
    <property type="term" value="F:transferase activity"/>
    <property type="evidence" value="ECO:0007669"/>
    <property type="project" value="UniProtKB-KW"/>
</dbReference>
<dbReference type="InterPro" id="IPR035983">
    <property type="entry name" value="Hect_E3_ubiquitin_ligase"/>
</dbReference>
<dbReference type="AlphaFoldDB" id="A0ABD1JPU6"/>
<proteinExistence type="predicted"/>
<accession>A0ABD1JPU6</accession>
<feature type="domain" description="HECT" evidence="4">
    <location>
        <begin position="331"/>
        <end position="638"/>
    </location>
</feature>
<evidence type="ECO:0000313" key="6">
    <source>
        <dbReference type="Proteomes" id="UP001591681"/>
    </source>
</evidence>
<dbReference type="EMBL" id="JBHFQA010000013">
    <property type="protein sequence ID" value="KAL2088710.1"/>
    <property type="molecule type" value="Genomic_DNA"/>
</dbReference>
<reference evidence="5 6" key="1">
    <citation type="submission" date="2024-09" db="EMBL/GenBank/DDBJ databases">
        <title>A chromosome-level genome assembly of Gray's grenadier anchovy, Coilia grayii.</title>
        <authorList>
            <person name="Fu Z."/>
        </authorList>
    </citation>
    <scope>NUCLEOTIDE SEQUENCE [LARGE SCALE GENOMIC DNA]</scope>
    <source>
        <strain evidence="5">G4</strain>
        <tissue evidence="5">Muscle</tissue>
    </source>
</reference>
<name>A0ABD1JPU6_9TELE</name>
<comment type="caution">
    <text evidence="5">The sequence shown here is derived from an EMBL/GenBank/DDBJ whole genome shotgun (WGS) entry which is preliminary data.</text>
</comment>
<sequence length="640" mass="72606">MDDTTLAGYIPTYGDRIAARRFCLQHNSANTKESAKHSMLEKLKKKMGISGNDDDTNNQETSTGRLKQHYGKHNKWAEKKTRKVELGWIHEGKQVRKRKGGGTRTLDVPKESKKADILQYAKDIFFPNGKNKLGNFEAFSHDIVDYQEETIFDDAITVGELYSVLRMGVLRFYLYTKVPEDKDDEECVRGESNVSKDLLQNNMHEEDKQPPQTVDTEAFLDTSEVTLGPYRGEPMADQLDDTLLYEPDLQVNEDITIISVLFPRTSSALITPDTAGVSNTFSMSPPTSTGNIPLESATMNDVAVTSTDSPLVHITVKLHRVNLLEEMIAQFKGPVLLKHPLRYTYIDERGADHNGVSRDVYAAFWTQLLDHTAEGEDLRVPSLCPKWQEEEWKSIGRILLKGFQDHGYFPCRLSPAFTVSLIFGENEVSDYVLFESLLLFVSQSDRNLITTALKEDLSEDDRDELIDLLDRLDVTALPTQQNLKGILLKVAHKQLIQKPRYACEKMSLVASLKEAFVSTQHVLLMYEDKKPTTKKVLKLLHACPSTQAENQSFRFLQQYIRGLDDVGLRRMLRFITRSDVVCVEQIDITFTSADGLARRPVAHTCGPVLELPWTYASYPELRTEFDSILINNTSYEFSIA</sequence>
<keyword evidence="2" id="KW-0833">Ubl conjugation pathway</keyword>
<evidence type="ECO:0000259" key="4">
    <source>
        <dbReference type="SMART" id="SM00119"/>
    </source>
</evidence>
<dbReference type="Proteomes" id="UP001591681">
    <property type="component" value="Unassembled WGS sequence"/>
</dbReference>
<evidence type="ECO:0000256" key="1">
    <source>
        <dbReference type="ARBA" id="ARBA00022679"/>
    </source>
</evidence>
<feature type="region of interest" description="Disordered" evidence="3">
    <location>
        <begin position="47"/>
        <end position="74"/>
    </location>
</feature>
<dbReference type="SMART" id="SM00119">
    <property type="entry name" value="HECTc"/>
    <property type="match status" value="1"/>
</dbReference>
<evidence type="ECO:0000256" key="2">
    <source>
        <dbReference type="ARBA" id="ARBA00022786"/>
    </source>
</evidence>
<organism evidence="5 6">
    <name type="scientific">Coilia grayii</name>
    <name type="common">Gray's grenadier anchovy</name>
    <dbReference type="NCBI Taxonomy" id="363190"/>
    <lineage>
        <taxon>Eukaryota</taxon>
        <taxon>Metazoa</taxon>
        <taxon>Chordata</taxon>
        <taxon>Craniata</taxon>
        <taxon>Vertebrata</taxon>
        <taxon>Euteleostomi</taxon>
        <taxon>Actinopterygii</taxon>
        <taxon>Neopterygii</taxon>
        <taxon>Teleostei</taxon>
        <taxon>Clupei</taxon>
        <taxon>Clupeiformes</taxon>
        <taxon>Clupeoidei</taxon>
        <taxon>Engraulidae</taxon>
        <taxon>Coilinae</taxon>
        <taxon>Coilia</taxon>
    </lineage>
</organism>